<feature type="chain" id="PRO_5037499594" evidence="2">
    <location>
        <begin position="24"/>
        <end position="465"/>
    </location>
</feature>
<dbReference type="InterPro" id="IPR007484">
    <property type="entry name" value="Peptidase_M28"/>
</dbReference>
<reference evidence="4" key="1">
    <citation type="submission" date="2020-04" db="EMBL/GenBank/DDBJ databases">
        <authorList>
            <person name="Zhang T."/>
        </authorList>
    </citation>
    <scope>NUCLEOTIDE SEQUENCE</scope>
    <source>
        <strain evidence="4">HKST-UBA02</strain>
    </source>
</reference>
<reference evidence="4" key="2">
    <citation type="journal article" date="2021" name="Microbiome">
        <title>Successional dynamics and alternative stable states in a saline activated sludge microbial community over 9 years.</title>
        <authorList>
            <person name="Wang Y."/>
            <person name="Ye J."/>
            <person name="Ju F."/>
            <person name="Liu L."/>
            <person name="Boyd J.A."/>
            <person name="Deng Y."/>
            <person name="Parks D.H."/>
            <person name="Jiang X."/>
            <person name="Yin X."/>
            <person name="Woodcroft B.J."/>
            <person name="Tyson G.W."/>
            <person name="Hugenholtz P."/>
            <person name="Polz M.F."/>
            <person name="Zhang T."/>
        </authorList>
    </citation>
    <scope>NUCLEOTIDE SEQUENCE</scope>
    <source>
        <strain evidence="4">HKST-UBA02</strain>
    </source>
</reference>
<sequence length="465" mass="49683">MSSRPTRSLAVSAALLTSLTSLSSLGVVSTSALGSSSDPTNAGPAAGNPRYLERHDYRPAPGDITTELRGAREDRITFSPLVDQIVADFSSTDFDQRLRDLSGMNSVLVGGVPYTFHTRHTFSEGGQKSWQYAYEQLEALGLAVRYQEYVWNGNHFQNVIATIPGEVTPDRVYVLGGHIDSTSPQSDTLAPGAEDNGSGSSGVLAAAAALAGKRFESTIELVLFSGEEQGLWGSDHYVDVALSEGVDIRSAVIMDMIAYYSNDWGVIIEGENAWASLMGDFSDAVDQYTNLSKEFSYFSWGSDHVPFQDAGIPAILAIDQDWSEYPYYHSTQDTYEKTNPSFGVEIASAALATIAQLAGPIETPSAVDPGPLSSSAPTFVAYPNPSSDLVQFVIRSAAAGTGPATAATQVFVTDVHGRRVRSLERGIGADSSVEWNLCDDRGALVAPGIYWAHSPAGTARVVVIR</sequence>
<keyword evidence="2" id="KW-0732">Signal</keyword>
<dbReference type="PANTHER" id="PTHR12147">
    <property type="entry name" value="METALLOPEPTIDASE M28 FAMILY MEMBER"/>
    <property type="match status" value="1"/>
</dbReference>
<feature type="region of interest" description="Disordered" evidence="1">
    <location>
        <begin position="30"/>
        <end position="59"/>
    </location>
</feature>
<protein>
    <submittedName>
        <fullName evidence="4">Zn-dependent exopeptidase M28</fullName>
    </submittedName>
</protein>
<evidence type="ECO:0000259" key="3">
    <source>
        <dbReference type="Pfam" id="PF04389"/>
    </source>
</evidence>
<dbReference type="InterPro" id="IPR045175">
    <property type="entry name" value="M28_fam"/>
</dbReference>
<dbReference type="Proteomes" id="UP000739538">
    <property type="component" value="Unassembled WGS sequence"/>
</dbReference>
<gene>
    <name evidence="4" type="ORF">KDA27_11785</name>
</gene>
<dbReference type="GO" id="GO:0006508">
    <property type="term" value="P:proteolysis"/>
    <property type="evidence" value="ECO:0007669"/>
    <property type="project" value="InterPro"/>
</dbReference>
<dbReference type="Pfam" id="PF04389">
    <property type="entry name" value="Peptidase_M28"/>
    <property type="match status" value="1"/>
</dbReference>
<evidence type="ECO:0000256" key="1">
    <source>
        <dbReference type="SAM" id="MobiDB-lite"/>
    </source>
</evidence>
<dbReference type="AlphaFoldDB" id="A0A956NC67"/>
<name>A0A956NC67_UNCEI</name>
<evidence type="ECO:0000256" key="2">
    <source>
        <dbReference type="SAM" id="SignalP"/>
    </source>
</evidence>
<feature type="signal peptide" evidence="2">
    <location>
        <begin position="1"/>
        <end position="23"/>
    </location>
</feature>
<evidence type="ECO:0000313" key="5">
    <source>
        <dbReference type="Proteomes" id="UP000739538"/>
    </source>
</evidence>
<dbReference type="PANTHER" id="PTHR12147:SF26">
    <property type="entry name" value="PEPTIDASE M28 DOMAIN-CONTAINING PROTEIN"/>
    <property type="match status" value="1"/>
</dbReference>
<dbReference type="Gene3D" id="3.40.630.10">
    <property type="entry name" value="Zn peptidases"/>
    <property type="match status" value="1"/>
</dbReference>
<evidence type="ECO:0000313" key="4">
    <source>
        <dbReference type="EMBL" id="MCA9756474.1"/>
    </source>
</evidence>
<comment type="caution">
    <text evidence="4">The sequence shown here is derived from an EMBL/GenBank/DDBJ whole genome shotgun (WGS) entry which is preliminary data.</text>
</comment>
<feature type="domain" description="Peptidase M28" evidence="3">
    <location>
        <begin position="158"/>
        <end position="352"/>
    </location>
</feature>
<dbReference type="GO" id="GO:0008235">
    <property type="term" value="F:metalloexopeptidase activity"/>
    <property type="evidence" value="ECO:0007669"/>
    <property type="project" value="InterPro"/>
</dbReference>
<dbReference type="EMBL" id="JAGQHS010000054">
    <property type="protein sequence ID" value="MCA9756474.1"/>
    <property type="molecule type" value="Genomic_DNA"/>
</dbReference>
<accession>A0A956NC67</accession>
<dbReference type="SUPFAM" id="SSF53187">
    <property type="entry name" value="Zn-dependent exopeptidases"/>
    <property type="match status" value="1"/>
</dbReference>
<organism evidence="4 5">
    <name type="scientific">Eiseniibacteriota bacterium</name>
    <dbReference type="NCBI Taxonomy" id="2212470"/>
    <lineage>
        <taxon>Bacteria</taxon>
        <taxon>Candidatus Eiseniibacteriota</taxon>
    </lineage>
</organism>
<proteinExistence type="predicted"/>